<dbReference type="RefSeq" id="WP_124820969.1">
    <property type="nucleotide sequence ID" value="NZ_QDGB01000284.1"/>
</dbReference>
<dbReference type="AlphaFoldDB" id="A0A3N9XQ73"/>
<comment type="caution">
    <text evidence="1">The sequence shown here is derived from an EMBL/GenBank/DDBJ whole genome shotgun (WGS) entry which is preliminary data.</text>
</comment>
<dbReference type="PANTHER" id="PTHR31252:SF11">
    <property type="entry name" value="DUF4419 DOMAIN-CONTAINING PROTEIN"/>
    <property type="match status" value="1"/>
</dbReference>
<reference evidence="1 2" key="1">
    <citation type="submission" date="2018-04" db="EMBL/GenBank/DDBJ databases">
        <title>Micromonosporas from Atacama Desert.</title>
        <authorList>
            <person name="Carro L."/>
            <person name="Klenk H.-P."/>
            <person name="Goodfellow M."/>
        </authorList>
    </citation>
    <scope>NUCLEOTIDE SEQUENCE [LARGE SCALE GENOMIC DNA]</scope>
    <source>
        <strain evidence="1 2">LB19</strain>
    </source>
</reference>
<dbReference type="EMBL" id="QDGB01000284">
    <property type="protein sequence ID" value="RQX15124.1"/>
    <property type="molecule type" value="Genomic_DNA"/>
</dbReference>
<organism evidence="1 2">
    <name type="scientific">Micromonospora ureilytica</name>
    <dbReference type="NCBI Taxonomy" id="709868"/>
    <lineage>
        <taxon>Bacteria</taxon>
        <taxon>Bacillati</taxon>
        <taxon>Actinomycetota</taxon>
        <taxon>Actinomycetes</taxon>
        <taxon>Micromonosporales</taxon>
        <taxon>Micromonosporaceae</taxon>
        <taxon>Micromonospora</taxon>
    </lineage>
</organism>
<dbReference type="OrthoDB" id="9806766at2"/>
<dbReference type="Pfam" id="PF14388">
    <property type="entry name" value="DUF4419"/>
    <property type="match status" value="1"/>
</dbReference>
<accession>A0A3N9XQ73</accession>
<dbReference type="Proteomes" id="UP000278981">
    <property type="component" value="Unassembled WGS sequence"/>
</dbReference>
<evidence type="ECO:0008006" key="3">
    <source>
        <dbReference type="Google" id="ProtNLM"/>
    </source>
</evidence>
<proteinExistence type="predicted"/>
<name>A0A3N9XQ73_9ACTN</name>
<evidence type="ECO:0000313" key="1">
    <source>
        <dbReference type="EMBL" id="RQX15124.1"/>
    </source>
</evidence>
<evidence type="ECO:0000313" key="2">
    <source>
        <dbReference type="Proteomes" id="UP000278981"/>
    </source>
</evidence>
<sequence length="504" mass="55358">MVIFRVDEVSPATLSLPTRPLDELFDDALVIGGDPALPVLVPDGVHPLLDAVGRAFADHRPLVLSPDAVWLTIAQGVAQHIRLHAEELRPRLVSHAGRKRLTVTIDGQMPQDAASWQDLVASFHELLAAEITDADLFECDFSTSTDIDRIAGRVALLDAYSPYFSLWLVCVCGIPSITLTGDVADWQKIRARVDALAGFGLQKWCRSLVPIADQFVRAAAGDEDVAFWRRIYNPVDAYGGDVVTGWAARLYPYLRGEGRFDRPNPLLELPIDEPRDATIDGRGFYQGAGLRTDQVPATLSRVTVNVNDLVAGENRAVTLHAGLVGVAQDNDGGLRPIAGWYLAPSAVEIDDVIDRIVRDHKTTPPQPLHLFNAPAEIVALYQRIGAATLFGMWRLLPDAEQRWIYRENGERSLLTIIDLADGRKICAAVGDETQSTHWVLCRTEEVTATEWDEFDALVRLIDEPADVPVYGTSLAQLLDAALDSEGDISHLETGRLHQLDRPSG</sequence>
<gene>
    <name evidence="1" type="ORF">DDE19_20680</name>
</gene>
<dbReference type="InterPro" id="IPR025533">
    <property type="entry name" value="DUF4419"/>
</dbReference>
<dbReference type="PANTHER" id="PTHR31252">
    <property type="entry name" value="DUF4419 DOMAIN-CONTAINING PROTEIN"/>
    <property type="match status" value="1"/>
</dbReference>
<protein>
    <recommendedName>
        <fullName evidence="3">DUF4419 domain-containing protein</fullName>
    </recommendedName>
</protein>